<dbReference type="EMBL" id="ACIF01000221">
    <property type="protein sequence ID" value="EKA93409.1"/>
    <property type="molecule type" value="Genomic_DNA"/>
</dbReference>
<name>K1GH27_9FUSO</name>
<keyword evidence="1" id="KW-0175">Coiled coil</keyword>
<organism evidence="2 3">
    <name type="scientific">Fusobacterium periodonticum D10</name>
    <dbReference type="NCBI Taxonomy" id="620833"/>
    <lineage>
        <taxon>Bacteria</taxon>
        <taxon>Fusobacteriati</taxon>
        <taxon>Fusobacteriota</taxon>
        <taxon>Fusobacteriia</taxon>
        <taxon>Fusobacteriales</taxon>
        <taxon>Fusobacteriaceae</taxon>
        <taxon>Fusobacterium</taxon>
    </lineage>
</organism>
<dbReference type="PATRIC" id="fig|620833.3.peg.1316"/>
<sequence>MEHITNVLVYSNRCEVLDSHVFTVGDRGFPHIRLKFIYMFGAETLQGKQLELKYILPDKSYQVETISVTGENEVLFPIHYSVFVNGGWTTLKITIVEGTNRITLDDIVIKTKKIELGKKFENKKIEELIQAEIVAKTKEIKEEGEKQKKEIIASKEKALEEIENKRKALKGDKGEQGLQGLRGERGHNSVIVSETEPNKAEYDVWIKPTENGLDIETLLQQGSNDNNKLIKGTGSPKGVVQAEVNTLYIDKAKTNGAYLWLKIGNNNTEWKVIKGDTGTIEFTSTVLNGKVRIRRIDDWVILNFGGLQWDLFGLKRKAEVNASAFRKSTYNGTVAIQLKLTNNKTFGAFALPLGLRSAYPIYSPLFHDSGVSIGSILVAPNSDSNMVRFNIVSPEYSETGYVDLRCSNIIYYTTDDYPEDLQNLIRGLTQ</sequence>
<proteinExistence type="predicted"/>
<evidence type="ECO:0000313" key="2">
    <source>
        <dbReference type="EMBL" id="EKA93409.1"/>
    </source>
</evidence>
<dbReference type="Proteomes" id="UP000005809">
    <property type="component" value="Unassembled WGS sequence"/>
</dbReference>
<dbReference type="AlphaFoldDB" id="K1GH27"/>
<dbReference type="RefSeq" id="WP_005967517.1">
    <property type="nucleotide sequence ID" value="NZ_JH815384.1"/>
</dbReference>
<dbReference type="HOGENOM" id="CLU_637365_0_0_0"/>
<feature type="coiled-coil region" evidence="1">
    <location>
        <begin position="141"/>
        <end position="175"/>
    </location>
</feature>
<gene>
    <name evidence="2" type="ORF">FPOG_00314</name>
</gene>
<evidence type="ECO:0000256" key="1">
    <source>
        <dbReference type="SAM" id="Coils"/>
    </source>
</evidence>
<comment type="caution">
    <text evidence="2">The sequence shown here is derived from an EMBL/GenBank/DDBJ whole genome shotgun (WGS) entry which is preliminary data.</text>
</comment>
<evidence type="ECO:0000313" key="3">
    <source>
        <dbReference type="Proteomes" id="UP000005809"/>
    </source>
</evidence>
<protein>
    <recommendedName>
        <fullName evidence="4">BppU N-terminal domain-containing protein</fullName>
    </recommendedName>
</protein>
<accession>K1GH27</accession>
<reference evidence="2 3" key="1">
    <citation type="submission" date="2012-05" db="EMBL/GenBank/DDBJ databases">
        <title>The Genome Sequence of Fusobacterium periodontium Oral Taxon 201 Strain D10.</title>
        <authorList>
            <consortium name="The Broad Institute Genome Sequencing Platform"/>
            <consortium name="The Broad Institute Genome Sequencing Center for Infectious Disease"/>
            <person name="Earl A."/>
            <person name="Ward D."/>
            <person name="Feldgarden M."/>
            <person name="Gevers D."/>
            <person name="Strauss J."/>
            <person name="Sibley C."/>
            <person name="White A."/>
            <person name="Ambrose C.E."/>
            <person name="Allen-Vercoe E."/>
            <person name="Walker B."/>
            <person name="Young S.K."/>
            <person name="Zeng Q."/>
            <person name="Gargeya S."/>
            <person name="Fitzgerald M."/>
            <person name="Haas B."/>
            <person name="Abouelleil A."/>
            <person name="Alvarado L."/>
            <person name="Arachchi H.M."/>
            <person name="Berlin A.M."/>
            <person name="Chapman S.B."/>
            <person name="Goldberg J."/>
            <person name="Griggs A."/>
            <person name="Gujja S."/>
            <person name="Hansen M."/>
            <person name="Howarth C."/>
            <person name="Imamovic A."/>
            <person name="Larimer J."/>
            <person name="McCowan C."/>
            <person name="Montmayeur A."/>
            <person name="Murphy C."/>
            <person name="Neiman D."/>
            <person name="Pearson M."/>
            <person name="Priest M."/>
            <person name="Roberts A."/>
            <person name="Saif S."/>
            <person name="Shea T."/>
            <person name="Sisk P."/>
            <person name="Sykes S."/>
            <person name="Wortman J."/>
            <person name="Nusbaum C."/>
            <person name="Birren B."/>
        </authorList>
    </citation>
    <scope>NUCLEOTIDE SEQUENCE [LARGE SCALE GENOMIC DNA]</scope>
    <source>
        <strain evidence="2 3">D10</strain>
    </source>
</reference>
<evidence type="ECO:0008006" key="4">
    <source>
        <dbReference type="Google" id="ProtNLM"/>
    </source>
</evidence>